<feature type="region of interest" description="Disordered" evidence="1">
    <location>
        <begin position="22"/>
        <end position="162"/>
    </location>
</feature>
<dbReference type="Proteomes" id="UP000242188">
    <property type="component" value="Unassembled WGS sequence"/>
</dbReference>
<sequence length="303" mass="35451">MCDSKKIRDAVFKKKLLRRLYGDLEETETTKQDQDNLEPETDTDRTSLAAKYTCQVRPKKKVYSVIPRPPGILPEKGSPLEEGPEFVREEEDEESGSELEEEVKKRRRRKRKQRSADQPEGQNQKTERITGGAANIILTKNQKRKLKKKKRKEREKVKDAGESNKEFTFSVNTSVDIEVQHNKSRREELHERLPKLVEFIRAVWEVYDQDVAVKDTETRFCEENLDTLLNQVTSISDTEEDAMLDEFNNLWHLKTLLVLADNSRAKEKIKHLENITTLAIDNESKDLLCTLMRYWMTDIANQR</sequence>
<accession>A0A210PEJ1</accession>
<feature type="compositionally biased region" description="Basic residues" evidence="1">
    <location>
        <begin position="141"/>
        <end position="153"/>
    </location>
</feature>
<dbReference type="AlphaFoldDB" id="A0A210PEJ1"/>
<dbReference type="OrthoDB" id="10442789at2759"/>
<dbReference type="EMBL" id="NEDP02076747">
    <property type="protein sequence ID" value="OWF34905.1"/>
    <property type="molecule type" value="Genomic_DNA"/>
</dbReference>
<organism evidence="2 3">
    <name type="scientific">Mizuhopecten yessoensis</name>
    <name type="common">Japanese scallop</name>
    <name type="synonym">Patinopecten yessoensis</name>
    <dbReference type="NCBI Taxonomy" id="6573"/>
    <lineage>
        <taxon>Eukaryota</taxon>
        <taxon>Metazoa</taxon>
        <taxon>Spiralia</taxon>
        <taxon>Lophotrochozoa</taxon>
        <taxon>Mollusca</taxon>
        <taxon>Bivalvia</taxon>
        <taxon>Autobranchia</taxon>
        <taxon>Pteriomorphia</taxon>
        <taxon>Pectinida</taxon>
        <taxon>Pectinoidea</taxon>
        <taxon>Pectinidae</taxon>
        <taxon>Mizuhopecten</taxon>
    </lineage>
</organism>
<keyword evidence="3" id="KW-1185">Reference proteome</keyword>
<dbReference type="PANTHER" id="PTHR22444">
    <property type="entry name" value="GLUTAMATE-RICH PROTEIN 1"/>
    <property type="match status" value="1"/>
</dbReference>
<evidence type="ECO:0000313" key="3">
    <source>
        <dbReference type="Proteomes" id="UP000242188"/>
    </source>
</evidence>
<dbReference type="PANTHER" id="PTHR22444:SF1">
    <property type="entry name" value="GLUTAMATE-RICH PROTEIN 1"/>
    <property type="match status" value="1"/>
</dbReference>
<comment type="caution">
    <text evidence="2">The sequence shown here is derived from an EMBL/GenBank/DDBJ whole genome shotgun (WGS) entry which is preliminary data.</text>
</comment>
<evidence type="ECO:0008006" key="4">
    <source>
        <dbReference type="Google" id="ProtNLM"/>
    </source>
</evidence>
<protein>
    <recommendedName>
        <fullName evidence="4">Glutamate-rich protein 1</fullName>
    </recommendedName>
</protein>
<dbReference type="InterPro" id="IPR026719">
    <property type="entry name" value="ERICH1"/>
</dbReference>
<evidence type="ECO:0000313" key="2">
    <source>
        <dbReference type="EMBL" id="OWF34905.1"/>
    </source>
</evidence>
<gene>
    <name evidence="2" type="ORF">KP79_PYT08689</name>
</gene>
<evidence type="ECO:0000256" key="1">
    <source>
        <dbReference type="SAM" id="MobiDB-lite"/>
    </source>
</evidence>
<proteinExistence type="predicted"/>
<dbReference type="STRING" id="6573.A0A210PEJ1"/>
<name>A0A210PEJ1_MIZYE</name>
<reference evidence="2 3" key="1">
    <citation type="journal article" date="2017" name="Nat. Ecol. Evol.">
        <title>Scallop genome provides insights into evolution of bilaterian karyotype and development.</title>
        <authorList>
            <person name="Wang S."/>
            <person name="Zhang J."/>
            <person name="Jiao W."/>
            <person name="Li J."/>
            <person name="Xun X."/>
            <person name="Sun Y."/>
            <person name="Guo X."/>
            <person name="Huan P."/>
            <person name="Dong B."/>
            <person name="Zhang L."/>
            <person name="Hu X."/>
            <person name="Sun X."/>
            <person name="Wang J."/>
            <person name="Zhao C."/>
            <person name="Wang Y."/>
            <person name="Wang D."/>
            <person name="Huang X."/>
            <person name="Wang R."/>
            <person name="Lv J."/>
            <person name="Li Y."/>
            <person name="Zhang Z."/>
            <person name="Liu B."/>
            <person name="Lu W."/>
            <person name="Hui Y."/>
            <person name="Liang J."/>
            <person name="Zhou Z."/>
            <person name="Hou R."/>
            <person name="Li X."/>
            <person name="Liu Y."/>
            <person name="Li H."/>
            <person name="Ning X."/>
            <person name="Lin Y."/>
            <person name="Zhao L."/>
            <person name="Xing Q."/>
            <person name="Dou J."/>
            <person name="Li Y."/>
            <person name="Mao J."/>
            <person name="Guo H."/>
            <person name="Dou H."/>
            <person name="Li T."/>
            <person name="Mu C."/>
            <person name="Jiang W."/>
            <person name="Fu Q."/>
            <person name="Fu X."/>
            <person name="Miao Y."/>
            <person name="Liu J."/>
            <person name="Yu Q."/>
            <person name="Li R."/>
            <person name="Liao H."/>
            <person name="Li X."/>
            <person name="Kong Y."/>
            <person name="Jiang Z."/>
            <person name="Chourrout D."/>
            <person name="Li R."/>
            <person name="Bao Z."/>
        </authorList>
    </citation>
    <scope>NUCLEOTIDE SEQUENCE [LARGE SCALE GENOMIC DNA]</scope>
    <source>
        <strain evidence="2 3">PY_sf001</strain>
    </source>
</reference>
<feature type="compositionally biased region" description="Acidic residues" evidence="1">
    <location>
        <begin position="82"/>
        <end position="101"/>
    </location>
</feature>